<accession>A0A8J6C2R3</accession>
<sequence length="318" mass="33833">GAGGGSGVDLSVLNEARTLVSELLAEPALPPQVVSSLRSINSLMGAFSGSCRPKVNPFTPFPGFYPCSELDDATDKGERKYYKGLNSRSSLPTPQLRRSSGASGLPPMELAASRWERSGAKRSHQDYSSSPGSYPNGPYSSNLLTIPKPRSSSVTLSPHLAARRAGASPSLSPVTSPGHGAAFHRSPVEFPDTADILTKPSVTFYKAAGHMISSQDAPQPIRTAASHICHRRCGGGRHMLLGLSAALSASSVRQIAEESALDLLLEDQDEALQKLDNWNFPIFDLMQKTGGKCGRILSQVGAARRRHMTDHMGGSSVR</sequence>
<keyword evidence="3" id="KW-1185">Reference proteome</keyword>
<dbReference type="OrthoDB" id="546632at2759"/>
<evidence type="ECO:0000313" key="2">
    <source>
        <dbReference type="EMBL" id="KAG9461212.1"/>
    </source>
</evidence>
<name>A0A8J6C2R3_ELECQ</name>
<proteinExistence type="predicted"/>
<gene>
    <name evidence="2" type="ORF">GDO78_017665</name>
</gene>
<feature type="compositionally biased region" description="Basic and acidic residues" evidence="1">
    <location>
        <begin position="114"/>
        <end position="125"/>
    </location>
</feature>
<dbReference type="AlphaFoldDB" id="A0A8J6C2R3"/>
<comment type="caution">
    <text evidence="2">The sequence shown here is derived from an EMBL/GenBank/DDBJ whole genome shotgun (WGS) entry which is preliminary data.</text>
</comment>
<evidence type="ECO:0000313" key="3">
    <source>
        <dbReference type="Proteomes" id="UP000770717"/>
    </source>
</evidence>
<feature type="compositionally biased region" description="Polar residues" evidence="1">
    <location>
        <begin position="86"/>
        <end position="102"/>
    </location>
</feature>
<dbReference type="Proteomes" id="UP000770717">
    <property type="component" value="Unassembled WGS sequence"/>
</dbReference>
<organism evidence="2 3">
    <name type="scientific">Eleutherodactylus coqui</name>
    <name type="common">Puerto Rican coqui</name>
    <dbReference type="NCBI Taxonomy" id="57060"/>
    <lineage>
        <taxon>Eukaryota</taxon>
        <taxon>Metazoa</taxon>
        <taxon>Chordata</taxon>
        <taxon>Craniata</taxon>
        <taxon>Vertebrata</taxon>
        <taxon>Euteleostomi</taxon>
        <taxon>Amphibia</taxon>
        <taxon>Batrachia</taxon>
        <taxon>Anura</taxon>
        <taxon>Neobatrachia</taxon>
        <taxon>Hyloidea</taxon>
        <taxon>Eleutherodactylidae</taxon>
        <taxon>Eleutherodactylinae</taxon>
        <taxon>Eleutherodactylus</taxon>
        <taxon>Eleutherodactylus</taxon>
    </lineage>
</organism>
<evidence type="ECO:0000256" key="1">
    <source>
        <dbReference type="SAM" id="MobiDB-lite"/>
    </source>
</evidence>
<feature type="region of interest" description="Disordered" evidence="1">
    <location>
        <begin position="83"/>
        <end position="180"/>
    </location>
</feature>
<feature type="compositionally biased region" description="Low complexity" evidence="1">
    <location>
        <begin position="127"/>
        <end position="142"/>
    </location>
</feature>
<protein>
    <submittedName>
        <fullName evidence="2">Uncharacterized protein</fullName>
    </submittedName>
</protein>
<feature type="non-terminal residue" evidence="2">
    <location>
        <position position="318"/>
    </location>
</feature>
<dbReference type="EMBL" id="WNTK01026303">
    <property type="protein sequence ID" value="KAG9461212.1"/>
    <property type="molecule type" value="Genomic_DNA"/>
</dbReference>
<reference evidence="2" key="1">
    <citation type="thesis" date="2020" institute="ProQuest LLC" country="789 East Eisenhower Parkway, Ann Arbor, MI, USA">
        <title>Comparative Genomics and Chromosome Evolution.</title>
        <authorList>
            <person name="Mudd A.B."/>
        </authorList>
    </citation>
    <scope>NUCLEOTIDE SEQUENCE</scope>
    <source>
        <strain evidence="2">HN-11 Male</strain>
        <tissue evidence="2">Kidney and liver</tissue>
    </source>
</reference>